<feature type="region of interest" description="Disordered" evidence="7">
    <location>
        <begin position="143"/>
        <end position="165"/>
    </location>
</feature>
<evidence type="ECO:0000256" key="1">
    <source>
        <dbReference type="ARBA" id="ARBA00004138"/>
    </source>
</evidence>
<accession>A0A1Y1HNS8</accession>
<name>A0A1Y1HNS8_KLENI</name>
<evidence type="ECO:0000256" key="7">
    <source>
        <dbReference type="SAM" id="MobiDB-lite"/>
    </source>
</evidence>
<dbReference type="OMA" id="EYEMESA"/>
<keyword evidence="4" id="KW-0206">Cytoskeleton</keyword>
<keyword evidence="3" id="KW-0963">Cytoplasm</keyword>
<dbReference type="GO" id="GO:0097546">
    <property type="term" value="C:ciliary base"/>
    <property type="evidence" value="ECO:0000318"/>
    <property type="project" value="GO_Central"/>
</dbReference>
<evidence type="ECO:0000256" key="2">
    <source>
        <dbReference type="ARBA" id="ARBA00004245"/>
    </source>
</evidence>
<dbReference type="PANTHER" id="PTHR33865:SF3">
    <property type="entry name" value="PROTEIN FAM183B"/>
    <property type="match status" value="1"/>
</dbReference>
<evidence type="ECO:0000313" key="8">
    <source>
        <dbReference type="EMBL" id="GAQ80305.1"/>
    </source>
</evidence>
<keyword evidence="5" id="KW-0966">Cell projection</keyword>
<evidence type="ECO:0000256" key="3">
    <source>
        <dbReference type="ARBA" id="ARBA00022490"/>
    </source>
</evidence>
<dbReference type="GO" id="GO:0005856">
    <property type="term" value="C:cytoskeleton"/>
    <property type="evidence" value="ECO:0007669"/>
    <property type="project" value="UniProtKB-SubCell"/>
</dbReference>
<evidence type="ECO:0000256" key="5">
    <source>
        <dbReference type="ARBA" id="ARBA00023273"/>
    </source>
</evidence>
<dbReference type="Pfam" id="PF14886">
    <property type="entry name" value="FAM183"/>
    <property type="match status" value="1"/>
</dbReference>
<dbReference type="PANTHER" id="PTHR33865">
    <property type="entry name" value="PROTEIN FAM183B"/>
    <property type="match status" value="1"/>
</dbReference>
<dbReference type="AlphaFoldDB" id="A0A1Y1HNS8"/>
<feature type="compositionally biased region" description="Polar residues" evidence="7">
    <location>
        <begin position="149"/>
        <end position="165"/>
    </location>
</feature>
<feature type="region of interest" description="Disordered" evidence="7">
    <location>
        <begin position="1"/>
        <end position="20"/>
    </location>
</feature>
<dbReference type="Proteomes" id="UP000054558">
    <property type="component" value="Unassembled WGS sequence"/>
</dbReference>
<evidence type="ECO:0000256" key="6">
    <source>
        <dbReference type="ARBA" id="ARBA00034777"/>
    </source>
</evidence>
<gene>
    <name evidence="8" type="ORF">KFL_000510050</name>
</gene>
<dbReference type="OrthoDB" id="446290at2759"/>
<sequence>MAPHADNASRTTNADKIDEVSRNATWREHLKKELKRPTVVADYHLPDPRLIETLTDKPNRVNPHIKITAEDFENATSRLASMCTLKDDHLLPSEKYELPQTSAQEYGWVTKPLLERNMMFSYPRRTNEIMEYAAHYHAMTGAGQHAKKQGQTQSMKHTSAKSPAA</sequence>
<evidence type="ECO:0000256" key="4">
    <source>
        <dbReference type="ARBA" id="ARBA00023212"/>
    </source>
</evidence>
<protein>
    <submittedName>
        <fullName evidence="8">Uncharacterized protein</fullName>
    </submittedName>
</protein>
<evidence type="ECO:0000313" key="9">
    <source>
        <dbReference type="Proteomes" id="UP000054558"/>
    </source>
</evidence>
<dbReference type="InterPro" id="IPR029214">
    <property type="entry name" value="CFAP144"/>
</dbReference>
<comment type="similarity">
    <text evidence="6">Belongs to the CFAP144 family.</text>
</comment>
<dbReference type="STRING" id="105231.A0A1Y1HNS8"/>
<keyword evidence="9" id="KW-1185">Reference proteome</keyword>
<comment type="subcellular location">
    <subcellularLocation>
        <location evidence="1">Cell projection</location>
        <location evidence="1">Cilium</location>
    </subcellularLocation>
    <subcellularLocation>
        <location evidence="2">Cytoplasm</location>
        <location evidence="2">Cytoskeleton</location>
    </subcellularLocation>
</comment>
<organism evidence="8 9">
    <name type="scientific">Klebsormidium nitens</name>
    <name type="common">Green alga</name>
    <name type="synonym">Ulothrix nitens</name>
    <dbReference type="NCBI Taxonomy" id="105231"/>
    <lineage>
        <taxon>Eukaryota</taxon>
        <taxon>Viridiplantae</taxon>
        <taxon>Streptophyta</taxon>
        <taxon>Klebsormidiophyceae</taxon>
        <taxon>Klebsormidiales</taxon>
        <taxon>Klebsormidiaceae</taxon>
        <taxon>Klebsormidium</taxon>
    </lineage>
</organism>
<reference evidence="8 9" key="1">
    <citation type="journal article" date="2014" name="Nat. Commun.">
        <title>Klebsormidium flaccidum genome reveals primary factors for plant terrestrial adaptation.</title>
        <authorList>
            <person name="Hori K."/>
            <person name="Maruyama F."/>
            <person name="Fujisawa T."/>
            <person name="Togashi T."/>
            <person name="Yamamoto N."/>
            <person name="Seo M."/>
            <person name="Sato S."/>
            <person name="Yamada T."/>
            <person name="Mori H."/>
            <person name="Tajima N."/>
            <person name="Moriyama T."/>
            <person name="Ikeuchi M."/>
            <person name="Watanabe M."/>
            <person name="Wada H."/>
            <person name="Kobayashi K."/>
            <person name="Saito M."/>
            <person name="Masuda T."/>
            <person name="Sasaki-Sekimoto Y."/>
            <person name="Mashiguchi K."/>
            <person name="Awai K."/>
            <person name="Shimojima M."/>
            <person name="Masuda S."/>
            <person name="Iwai M."/>
            <person name="Nobusawa T."/>
            <person name="Narise T."/>
            <person name="Kondo S."/>
            <person name="Saito H."/>
            <person name="Sato R."/>
            <person name="Murakawa M."/>
            <person name="Ihara Y."/>
            <person name="Oshima-Yamada Y."/>
            <person name="Ohtaka K."/>
            <person name="Satoh M."/>
            <person name="Sonobe K."/>
            <person name="Ishii M."/>
            <person name="Ohtani R."/>
            <person name="Kanamori-Sato M."/>
            <person name="Honoki R."/>
            <person name="Miyazaki D."/>
            <person name="Mochizuki H."/>
            <person name="Umetsu J."/>
            <person name="Higashi K."/>
            <person name="Shibata D."/>
            <person name="Kamiya Y."/>
            <person name="Sato N."/>
            <person name="Nakamura Y."/>
            <person name="Tabata S."/>
            <person name="Ida S."/>
            <person name="Kurokawa K."/>
            <person name="Ohta H."/>
        </authorList>
    </citation>
    <scope>NUCLEOTIDE SEQUENCE [LARGE SCALE GENOMIC DNA]</scope>
    <source>
        <strain evidence="8 9">NIES-2285</strain>
    </source>
</reference>
<dbReference type="EMBL" id="DF237000">
    <property type="protein sequence ID" value="GAQ80305.1"/>
    <property type="molecule type" value="Genomic_DNA"/>
</dbReference>
<proteinExistence type="inferred from homology"/>